<organism evidence="1 2">
    <name type="scientific">Scleroderma citrinum Foug A</name>
    <dbReference type="NCBI Taxonomy" id="1036808"/>
    <lineage>
        <taxon>Eukaryota</taxon>
        <taxon>Fungi</taxon>
        <taxon>Dikarya</taxon>
        <taxon>Basidiomycota</taxon>
        <taxon>Agaricomycotina</taxon>
        <taxon>Agaricomycetes</taxon>
        <taxon>Agaricomycetidae</taxon>
        <taxon>Boletales</taxon>
        <taxon>Sclerodermatineae</taxon>
        <taxon>Sclerodermataceae</taxon>
        <taxon>Scleroderma</taxon>
    </lineage>
</organism>
<accession>A0A0C3AEW4</accession>
<dbReference type="InParanoid" id="A0A0C3AEW4"/>
<reference evidence="1 2" key="1">
    <citation type="submission" date="2014-04" db="EMBL/GenBank/DDBJ databases">
        <authorList>
            <consortium name="DOE Joint Genome Institute"/>
            <person name="Kuo A."/>
            <person name="Kohler A."/>
            <person name="Nagy L.G."/>
            <person name="Floudas D."/>
            <person name="Copeland A."/>
            <person name="Barry K.W."/>
            <person name="Cichocki N."/>
            <person name="Veneault-Fourrey C."/>
            <person name="LaButti K."/>
            <person name="Lindquist E.A."/>
            <person name="Lipzen A."/>
            <person name="Lundell T."/>
            <person name="Morin E."/>
            <person name="Murat C."/>
            <person name="Sun H."/>
            <person name="Tunlid A."/>
            <person name="Henrissat B."/>
            <person name="Grigoriev I.V."/>
            <person name="Hibbett D.S."/>
            <person name="Martin F."/>
            <person name="Nordberg H.P."/>
            <person name="Cantor M.N."/>
            <person name="Hua S.X."/>
        </authorList>
    </citation>
    <scope>NUCLEOTIDE SEQUENCE [LARGE SCALE GENOMIC DNA]</scope>
    <source>
        <strain evidence="1 2">Foug A</strain>
    </source>
</reference>
<sequence length="52" mass="5888">MKPTFNPPQRLMGSMGHSSRLLMLSYRDQCGSGWVDVRNGRRNRLAADSQHA</sequence>
<name>A0A0C3AEW4_9AGAM</name>
<dbReference type="Proteomes" id="UP000053989">
    <property type="component" value="Unassembled WGS sequence"/>
</dbReference>
<protein>
    <submittedName>
        <fullName evidence="1">Uncharacterized protein</fullName>
    </submittedName>
</protein>
<dbReference type="AlphaFoldDB" id="A0A0C3AEW4"/>
<evidence type="ECO:0000313" key="1">
    <source>
        <dbReference type="EMBL" id="KIM63497.1"/>
    </source>
</evidence>
<proteinExistence type="predicted"/>
<dbReference type="EMBL" id="KN822034">
    <property type="protein sequence ID" value="KIM63497.1"/>
    <property type="molecule type" value="Genomic_DNA"/>
</dbReference>
<keyword evidence="2" id="KW-1185">Reference proteome</keyword>
<evidence type="ECO:0000313" key="2">
    <source>
        <dbReference type="Proteomes" id="UP000053989"/>
    </source>
</evidence>
<gene>
    <name evidence="1" type="ORF">SCLCIDRAFT_1214142</name>
</gene>
<reference evidence="2" key="2">
    <citation type="submission" date="2015-01" db="EMBL/GenBank/DDBJ databases">
        <title>Evolutionary Origins and Diversification of the Mycorrhizal Mutualists.</title>
        <authorList>
            <consortium name="DOE Joint Genome Institute"/>
            <consortium name="Mycorrhizal Genomics Consortium"/>
            <person name="Kohler A."/>
            <person name="Kuo A."/>
            <person name="Nagy L.G."/>
            <person name="Floudas D."/>
            <person name="Copeland A."/>
            <person name="Barry K.W."/>
            <person name="Cichocki N."/>
            <person name="Veneault-Fourrey C."/>
            <person name="LaButti K."/>
            <person name="Lindquist E.A."/>
            <person name="Lipzen A."/>
            <person name="Lundell T."/>
            <person name="Morin E."/>
            <person name="Murat C."/>
            <person name="Riley R."/>
            <person name="Ohm R."/>
            <person name="Sun H."/>
            <person name="Tunlid A."/>
            <person name="Henrissat B."/>
            <person name="Grigoriev I.V."/>
            <person name="Hibbett D.S."/>
            <person name="Martin F."/>
        </authorList>
    </citation>
    <scope>NUCLEOTIDE SEQUENCE [LARGE SCALE GENOMIC DNA]</scope>
    <source>
        <strain evidence="2">Foug A</strain>
    </source>
</reference>
<dbReference type="HOGENOM" id="CLU_3088621_0_0_1"/>